<evidence type="ECO:0000256" key="1">
    <source>
        <dbReference type="ARBA" id="ARBA00004496"/>
    </source>
</evidence>
<comment type="subcellular location">
    <subcellularLocation>
        <location evidence="1">Cytoplasm</location>
    </subcellularLocation>
</comment>
<dbReference type="Gene3D" id="2.160.20.70">
    <property type="match status" value="1"/>
</dbReference>
<dbReference type="Gene3D" id="1.20.58.1250">
    <property type="entry name" value="Tubulin Binding Cofactor C, N-terminal domain"/>
    <property type="match status" value="1"/>
</dbReference>
<dbReference type="PANTHER" id="PTHR15139:SF0">
    <property type="entry name" value="TUBULIN-SPECIFIC CHAPERONE C"/>
    <property type="match status" value="1"/>
</dbReference>
<evidence type="ECO:0000256" key="2">
    <source>
        <dbReference type="ARBA" id="ARBA00008848"/>
    </source>
</evidence>
<organism evidence="7 8">
    <name type="scientific">Aphis craccivora</name>
    <name type="common">Cowpea aphid</name>
    <dbReference type="NCBI Taxonomy" id="307492"/>
    <lineage>
        <taxon>Eukaryota</taxon>
        <taxon>Metazoa</taxon>
        <taxon>Ecdysozoa</taxon>
        <taxon>Arthropoda</taxon>
        <taxon>Hexapoda</taxon>
        <taxon>Insecta</taxon>
        <taxon>Pterygota</taxon>
        <taxon>Neoptera</taxon>
        <taxon>Paraneoptera</taxon>
        <taxon>Hemiptera</taxon>
        <taxon>Sternorrhyncha</taxon>
        <taxon>Aphidomorpha</taxon>
        <taxon>Aphidoidea</taxon>
        <taxon>Aphididae</taxon>
        <taxon>Aphidini</taxon>
        <taxon>Aphis</taxon>
        <taxon>Aphis</taxon>
    </lineage>
</organism>
<dbReference type="GO" id="GO:0007023">
    <property type="term" value="P:post-chaperonin tubulin folding pathway"/>
    <property type="evidence" value="ECO:0007669"/>
    <property type="project" value="InterPro"/>
</dbReference>
<reference evidence="7 8" key="1">
    <citation type="submission" date="2019-08" db="EMBL/GenBank/DDBJ databases">
        <title>Whole genome of Aphis craccivora.</title>
        <authorList>
            <person name="Voronova N.V."/>
            <person name="Shulinski R.S."/>
            <person name="Bandarenka Y.V."/>
            <person name="Zhorov D.G."/>
            <person name="Warner D."/>
        </authorList>
    </citation>
    <scope>NUCLEOTIDE SEQUENCE [LARGE SCALE GENOMIC DNA]</scope>
    <source>
        <strain evidence="7">180601</strain>
        <tissue evidence="7">Whole Body</tissue>
    </source>
</reference>
<dbReference type="InterPro" id="IPR016098">
    <property type="entry name" value="CAP/MinC_C"/>
</dbReference>
<keyword evidence="4" id="KW-0007">Acetylation</keyword>
<comment type="caution">
    <text evidence="7">The sequence shown here is derived from an EMBL/GenBank/DDBJ whole genome shotgun (WGS) entry which is preliminary data.</text>
</comment>
<feature type="domain" description="C-CAP/cofactor C-like" evidence="6">
    <location>
        <begin position="112"/>
        <end position="263"/>
    </location>
</feature>
<dbReference type="InterPro" id="IPR027684">
    <property type="entry name" value="TBCC"/>
</dbReference>
<evidence type="ECO:0000256" key="3">
    <source>
        <dbReference type="ARBA" id="ARBA00022490"/>
    </source>
</evidence>
<dbReference type="GO" id="GO:0015631">
    <property type="term" value="F:tubulin binding"/>
    <property type="evidence" value="ECO:0007669"/>
    <property type="project" value="InterPro"/>
</dbReference>
<evidence type="ECO:0000259" key="6">
    <source>
        <dbReference type="PROSITE" id="PS51329"/>
    </source>
</evidence>
<gene>
    <name evidence="7" type="ORF">FWK35_00006525</name>
</gene>
<protein>
    <submittedName>
        <fullName evidence="7">Tubulin-specific chaperone C</fullName>
    </submittedName>
</protein>
<proteinExistence type="inferred from homology"/>
<dbReference type="GO" id="GO:0005737">
    <property type="term" value="C:cytoplasm"/>
    <property type="evidence" value="ECO:0007669"/>
    <property type="project" value="UniProtKB-SubCell"/>
</dbReference>
<evidence type="ECO:0000256" key="5">
    <source>
        <dbReference type="ARBA" id="ARBA00026055"/>
    </source>
</evidence>
<dbReference type="OrthoDB" id="194775at2759"/>
<comment type="subunit">
    <text evidence="5">Supercomplex made of cofactors A to E. Cofactors A and D function by capturing and stabilizing tubulin in a quasi-native conformation. Cofactor E binds to the cofactor D-tubulin complex; interaction with cofactor C then causes the release of tubulin polypeptides that are committed to the native state.</text>
</comment>
<dbReference type="AlphaFoldDB" id="A0A6G0YWU9"/>
<dbReference type="PROSITE" id="PS51329">
    <property type="entry name" value="C_CAP_COFACTOR_C"/>
    <property type="match status" value="1"/>
</dbReference>
<dbReference type="InterPro" id="IPR017901">
    <property type="entry name" value="C-CAP_CF_C-like"/>
</dbReference>
<comment type="similarity">
    <text evidence="2">Belongs to the TBCC family.</text>
</comment>
<dbReference type="EMBL" id="VUJU01002166">
    <property type="protein sequence ID" value="KAF0762357.1"/>
    <property type="molecule type" value="Genomic_DNA"/>
</dbReference>
<dbReference type="InterPro" id="IPR038397">
    <property type="entry name" value="TBCC_N_sf"/>
</dbReference>
<dbReference type="InterPro" id="IPR031925">
    <property type="entry name" value="TBCC_N"/>
</dbReference>
<dbReference type="GO" id="GO:0007021">
    <property type="term" value="P:tubulin complex assembly"/>
    <property type="evidence" value="ECO:0007669"/>
    <property type="project" value="TreeGrafter"/>
</dbReference>
<sequence>MESTSEKSSFELSFKTLSKEINDMLISIEKNPVETGNFQNILQKINQLQELLNDSKTYLPAYNMKKNSDEIKELTKCYEQLHEKLQPKKKFTFGKQPTTSAVKAKVEDKFEPIKESKVFKADCGFKNRSNENHLILEEDETFMKDVALDELINCIVLICGTPSTVRATSLTMVNVYVCAKTSIYIENCKECTFICGSQQLRIHDTVDTKFYMYVTSSAIMENSKKLQFAPISFNTSLILKKAFEMADFDLSKNNWKIVNDFDWLSSDPSPNWCEIPEQERKQPYEDNMLLYLFPKLLNKEGTIFSFP</sequence>
<evidence type="ECO:0000256" key="4">
    <source>
        <dbReference type="ARBA" id="ARBA00022990"/>
    </source>
</evidence>
<accession>A0A6G0YWU9</accession>
<evidence type="ECO:0000313" key="7">
    <source>
        <dbReference type="EMBL" id="KAF0762357.1"/>
    </source>
</evidence>
<keyword evidence="8" id="KW-1185">Reference proteome</keyword>
<evidence type="ECO:0000313" key="8">
    <source>
        <dbReference type="Proteomes" id="UP000478052"/>
    </source>
</evidence>
<name>A0A6G0YWU9_APHCR</name>
<dbReference type="PANTHER" id="PTHR15139">
    <property type="entry name" value="TUBULIN FOLDING COFACTOR C"/>
    <property type="match status" value="1"/>
</dbReference>
<dbReference type="Pfam" id="PF16752">
    <property type="entry name" value="TBCC_N"/>
    <property type="match status" value="1"/>
</dbReference>
<dbReference type="InterPro" id="IPR012945">
    <property type="entry name" value="Tubulin-bd_cofactor_C_dom"/>
</dbReference>
<keyword evidence="3" id="KW-0963">Cytoplasm</keyword>
<dbReference type="Proteomes" id="UP000478052">
    <property type="component" value="Unassembled WGS sequence"/>
</dbReference>
<dbReference type="Pfam" id="PF07986">
    <property type="entry name" value="TBCC"/>
    <property type="match status" value="1"/>
</dbReference>